<reference evidence="3 4" key="1">
    <citation type="submission" date="2017-11" db="EMBL/GenBank/DDBJ databases">
        <title>Infants hospitalized years apart are colonized by the same room-sourced microbial strains.</title>
        <authorList>
            <person name="Brooks B."/>
            <person name="Olm M.R."/>
            <person name="Firek B.A."/>
            <person name="Baker R."/>
            <person name="Thomas B.C."/>
            <person name="Morowitz M.J."/>
            <person name="Banfield J.F."/>
        </authorList>
    </citation>
    <scope>NUCLEOTIDE SEQUENCE [LARGE SCALE GENOMIC DNA]</scope>
    <source>
        <strain evidence="3">S2_012_000_R3_87</strain>
    </source>
</reference>
<evidence type="ECO:0000313" key="4">
    <source>
        <dbReference type="Proteomes" id="UP000249451"/>
    </source>
</evidence>
<dbReference type="Pfam" id="PF04018">
    <property type="entry name" value="VCA0040-like"/>
    <property type="match status" value="1"/>
</dbReference>
<evidence type="ECO:0000256" key="2">
    <source>
        <dbReference type="SAM" id="Phobius"/>
    </source>
</evidence>
<keyword evidence="2" id="KW-0812">Transmembrane</keyword>
<dbReference type="PANTHER" id="PTHR37308:SF1">
    <property type="entry name" value="POLYPRENYL-PHOSPHATE TRANSPORTER"/>
    <property type="match status" value="1"/>
</dbReference>
<feature type="transmembrane region" description="Helical" evidence="2">
    <location>
        <begin position="274"/>
        <end position="292"/>
    </location>
</feature>
<feature type="transmembrane region" description="Helical" evidence="2">
    <location>
        <begin position="168"/>
        <end position="189"/>
    </location>
</feature>
<keyword evidence="2" id="KW-1133">Transmembrane helix</keyword>
<dbReference type="InterPro" id="IPR007163">
    <property type="entry name" value="VCA0040-like"/>
</dbReference>
<dbReference type="PANTHER" id="PTHR37308">
    <property type="entry name" value="INTEGRAL MEMBRANE PROTEIN"/>
    <property type="match status" value="1"/>
</dbReference>
<organism evidence="3 4">
    <name type="scientific">Corynebacterium urealyticum</name>
    <dbReference type="NCBI Taxonomy" id="43771"/>
    <lineage>
        <taxon>Bacteria</taxon>
        <taxon>Bacillati</taxon>
        <taxon>Actinomycetota</taxon>
        <taxon>Actinomycetes</taxon>
        <taxon>Mycobacteriales</taxon>
        <taxon>Corynebacteriaceae</taxon>
        <taxon>Corynebacterium</taxon>
    </lineage>
</organism>
<feature type="region of interest" description="Disordered" evidence="1">
    <location>
        <begin position="1"/>
        <end position="37"/>
    </location>
</feature>
<feature type="transmembrane region" description="Helical" evidence="2">
    <location>
        <begin position="308"/>
        <end position="328"/>
    </location>
</feature>
<comment type="caution">
    <text evidence="3">The sequence shown here is derived from an EMBL/GenBank/DDBJ whole genome shotgun (WGS) entry which is preliminary data.</text>
</comment>
<feature type="transmembrane region" description="Helical" evidence="2">
    <location>
        <begin position="141"/>
        <end position="162"/>
    </location>
</feature>
<proteinExistence type="predicted"/>
<feature type="transmembrane region" description="Helical" evidence="2">
    <location>
        <begin position="111"/>
        <end position="129"/>
    </location>
</feature>
<name>A0A2W5B3Q9_9CORY</name>
<keyword evidence="2" id="KW-0472">Membrane</keyword>
<gene>
    <name evidence="3" type="ORF">DI609_06385</name>
</gene>
<sequence length="343" mass="36082">MQGFGRKVPRVTDYSSHSAASEQAPAGTADSSSGVSFDKTKPSALTIILNAIRGGLIGLAELVPGVSGGTIALVTGVYERVIYNANVFLDGVKTLPKGRAKAGQRFRDVDWWLLIPMLIGMGLIVVLMAGPMKDFVTNQPVAARALFLGMVMVSIAVPLLMIDWKSSSASWAKVLPVMGIFAVLTFWATGFTSSTQREPHLIIVFLAAAVAICALVLPGVSGSFFLLAVGLYEATLGAVDERNFTYLGVFALGALTGIVLFVRLLEKMLNEHRTVTLAAMAGLLLGSLRALWPWQDDAAGLLAPGENVGGAIVLFVLGAAIVAAMVIAERRFGGDKTEATATS</sequence>
<dbReference type="Proteomes" id="UP000249451">
    <property type="component" value="Unassembled WGS sequence"/>
</dbReference>
<feature type="transmembrane region" description="Helical" evidence="2">
    <location>
        <begin position="201"/>
        <end position="232"/>
    </location>
</feature>
<evidence type="ECO:0000313" key="3">
    <source>
        <dbReference type="EMBL" id="PZP00414.1"/>
    </source>
</evidence>
<feature type="transmembrane region" description="Helical" evidence="2">
    <location>
        <begin position="244"/>
        <end position="262"/>
    </location>
</feature>
<dbReference type="AlphaFoldDB" id="A0A2W5B3Q9"/>
<protein>
    <submittedName>
        <fullName evidence="3">DUF368 domain-containing protein</fullName>
    </submittedName>
</protein>
<accession>A0A2W5B3Q9</accession>
<dbReference type="EMBL" id="QFNY01000131">
    <property type="protein sequence ID" value="PZP00414.1"/>
    <property type="molecule type" value="Genomic_DNA"/>
</dbReference>
<evidence type="ECO:0000256" key="1">
    <source>
        <dbReference type="SAM" id="MobiDB-lite"/>
    </source>
</evidence>